<dbReference type="PROSITE" id="PS00108">
    <property type="entry name" value="PROTEIN_KINASE_ST"/>
    <property type="match status" value="1"/>
</dbReference>
<dbReference type="GO" id="GO:0016020">
    <property type="term" value="C:membrane"/>
    <property type="evidence" value="ECO:0007669"/>
    <property type="project" value="UniProtKB-SubCell"/>
</dbReference>
<gene>
    <name evidence="15" type="ORF">ARALYDRAFT_493041</name>
</gene>
<keyword evidence="7" id="KW-0418">Kinase</keyword>
<feature type="non-terminal residue" evidence="15">
    <location>
        <position position="1"/>
    </location>
</feature>
<dbReference type="InterPro" id="IPR017949">
    <property type="entry name" value="Thaumatin_CS"/>
</dbReference>
<keyword evidence="16" id="KW-1185">Reference proteome</keyword>
<dbReference type="GO" id="GO:0004674">
    <property type="term" value="F:protein serine/threonine kinase activity"/>
    <property type="evidence" value="ECO:0007669"/>
    <property type="project" value="UniProtKB-KW"/>
</dbReference>
<keyword evidence="6 12" id="KW-0547">Nucleotide-binding</keyword>
<dbReference type="FunFam" id="3.30.200.20:FF:000644">
    <property type="entry name" value="Suppressor of npr1-1 constitutive 4"/>
    <property type="match status" value="1"/>
</dbReference>
<accession>D7MCV0</accession>
<proteinExistence type="predicted"/>
<evidence type="ECO:0000313" key="16">
    <source>
        <dbReference type="Proteomes" id="UP000008694"/>
    </source>
</evidence>
<evidence type="ECO:0000256" key="10">
    <source>
        <dbReference type="ARBA" id="ARBA00023136"/>
    </source>
</evidence>
<organism evidence="16">
    <name type="scientific">Arabidopsis lyrata subsp. lyrata</name>
    <name type="common">Lyre-leaved rock-cress</name>
    <dbReference type="NCBI Taxonomy" id="81972"/>
    <lineage>
        <taxon>Eukaryota</taxon>
        <taxon>Viridiplantae</taxon>
        <taxon>Streptophyta</taxon>
        <taxon>Embryophyta</taxon>
        <taxon>Tracheophyta</taxon>
        <taxon>Spermatophyta</taxon>
        <taxon>Magnoliopsida</taxon>
        <taxon>eudicotyledons</taxon>
        <taxon>Gunneridae</taxon>
        <taxon>Pentapetalae</taxon>
        <taxon>rosids</taxon>
        <taxon>malvids</taxon>
        <taxon>Brassicales</taxon>
        <taxon>Brassicaceae</taxon>
        <taxon>Camelineae</taxon>
        <taxon>Arabidopsis</taxon>
    </lineage>
</organism>
<evidence type="ECO:0000256" key="4">
    <source>
        <dbReference type="ARBA" id="ARBA00022692"/>
    </source>
</evidence>
<evidence type="ECO:0000256" key="8">
    <source>
        <dbReference type="ARBA" id="ARBA00022840"/>
    </source>
</evidence>
<keyword evidence="2" id="KW-0723">Serine/threonine-protein kinase</keyword>
<dbReference type="Pfam" id="PF00314">
    <property type="entry name" value="Thaumatin"/>
    <property type="match status" value="2"/>
</dbReference>
<keyword evidence="9 13" id="KW-1133">Transmembrane helix</keyword>
<dbReference type="SMART" id="SM00205">
    <property type="entry name" value="THN"/>
    <property type="match status" value="2"/>
</dbReference>
<keyword evidence="3" id="KW-0808">Transferase</keyword>
<feature type="transmembrane region" description="Helical" evidence="13">
    <location>
        <begin position="461"/>
        <end position="481"/>
    </location>
</feature>
<dbReference type="eggNOG" id="ENOG502SK6K">
    <property type="taxonomic scope" value="Eukaryota"/>
</dbReference>
<evidence type="ECO:0000256" key="9">
    <source>
        <dbReference type="ARBA" id="ARBA00022989"/>
    </source>
</evidence>
<dbReference type="PROSITE" id="PS51367">
    <property type="entry name" value="THAUMATIN_2"/>
    <property type="match status" value="2"/>
</dbReference>
<dbReference type="InterPro" id="IPR017441">
    <property type="entry name" value="Protein_kinase_ATP_BS"/>
</dbReference>
<feature type="binding site" evidence="12">
    <location>
        <position position="546"/>
    </location>
    <ligand>
        <name>ATP</name>
        <dbReference type="ChEBI" id="CHEBI:30616"/>
    </ligand>
</feature>
<dbReference type="InterPro" id="IPR008271">
    <property type="entry name" value="Ser/Thr_kinase_AS"/>
</dbReference>
<dbReference type="PANTHER" id="PTHR27009">
    <property type="entry name" value="RUST RESISTANCE KINASE LR10-RELATED"/>
    <property type="match status" value="1"/>
</dbReference>
<name>D7MCV0_ARALL</name>
<dbReference type="Gene3D" id="3.30.200.20">
    <property type="entry name" value="Phosphorylase Kinase, domain 1"/>
    <property type="match status" value="1"/>
</dbReference>
<dbReference type="STRING" id="81972.D7MCV0"/>
<dbReference type="SMART" id="SM00220">
    <property type="entry name" value="S_TKc"/>
    <property type="match status" value="1"/>
</dbReference>
<sequence length="852" mass="94677">VLSMSILTIENKCDYTVWPVIFSWKLPISPNGFALTSGEARTVHAESSWYGLISGRTLCSTNSRGNFSCATGDCQSGNIECPDEYEWSAVTYVYLRIDDGGINSYTISLEYGYNIPLMVVPSHSSGTCISSGCMVDLKKTCPDDLELFTGEKQIGCISACRKYGTWEICCTHDFSSKQTCKPTQYTQNFEQACPSAYSYAYNNNNSTFICPNSTDFVITILTIENKCSNTIWPVIFSWRSQVSTTGFTLKTGEARAIEAPSSWYGLISARTLCSNSTGNFSCATGDCESGEIECPGAYSWSPVTYIVFRIDDGGINSYIISLEYGYNLPLTVVPSSPACSSSGCMVDLNKTCPNDLKKFSKGDLVACNSACQESKSQENCCTHYFKSKQTCKPTQYVQNFDRACPFAYSYPFHGNNSTFTCTNSTDYMITFCPSSIPNTTRSSMAPLPEPKHNSLRKLKPILGGSAALAVLIILVVIAAVVRAKNAKRKNELNDENIEAVVMLKRYSFEKVKKMTNSFDHVIGKGGFGTVYKGKLPDASGRDIALKILKESKGNGEEFINELVSMSRASHVNIVSLFGFCYEGSQRAIIYEFMPNGSLDKFISENMSTKIDWKTLYNIAVGVARGLEYLHNSCVSKIVHFDIKPQNILIDEDFCPKISDFGLAKLCKKKESIISMLDARGTVGYIAPEMFSKNYGGVSHKSDVYSYGMVVLEMIGATKREEVETSTTNKSSMYFPDWVYEDLDRKETMRLLEDHRIEDEEEKIVKKMTLVGLWCIQTNPLDRPPMRKVVEMLEGSLEALQVPPKPLLNLHVVTDWETAEDSQGTSTLSTQSLLNRKTLSNRHYTLSVSKEVA</sequence>
<evidence type="ECO:0000256" key="7">
    <source>
        <dbReference type="ARBA" id="ARBA00022777"/>
    </source>
</evidence>
<dbReference type="GO" id="GO:0005524">
    <property type="term" value="F:ATP binding"/>
    <property type="evidence" value="ECO:0007669"/>
    <property type="project" value="UniProtKB-UniRule"/>
</dbReference>
<evidence type="ECO:0000256" key="5">
    <source>
        <dbReference type="ARBA" id="ARBA00022729"/>
    </source>
</evidence>
<evidence type="ECO:0000256" key="12">
    <source>
        <dbReference type="PROSITE-ProRule" id="PRU10141"/>
    </source>
</evidence>
<dbReference type="InterPro" id="IPR045874">
    <property type="entry name" value="LRK10/LRL21-25-like"/>
</dbReference>
<keyword evidence="10 13" id="KW-0472">Membrane</keyword>
<evidence type="ECO:0000256" key="3">
    <source>
        <dbReference type="ARBA" id="ARBA00022679"/>
    </source>
</evidence>
<dbReference type="InterPro" id="IPR011009">
    <property type="entry name" value="Kinase-like_dom_sf"/>
</dbReference>
<dbReference type="Gene3D" id="2.60.110.10">
    <property type="entry name" value="Thaumatin"/>
    <property type="match status" value="2"/>
</dbReference>
<dbReference type="InterPro" id="IPR037176">
    <property type="entry name" value="Osmotin/thaumatin-like_sf"/>
</dbReference>
<evidence type="ECO:0000259" key="14">
    <source>
        <dbReference type="PROSITE" id="PS50011"/>
    </source>
</evidence>
<dbReference type="FunFam" id="1.10.510.10:FF:000590">
    <property type="entry name" value="PR5-like receptor kinase"/>
    <property type="match status" value="1"/>
</dbReference>
<evidence type="ECO:0000256" key="1">
    <source>
        <dbReference type="ARBA" id="ARBA00004479"/>
    </source>
</evidence>
<dbReference type="SUPFAM" id="SSF56112">
    <property type="entry name" value="Protein kinase-like (PK-like)"/>
    <property type="match status" value="1"/>
</dbReference>
<dbReference type="PROSITE" id="PS00316">
    <property type="entry name" value="THAUMATIN_1"/>
    <property type="match status" value="2"/>
</dbReference>
<evidence type="ECO:0000256" key="6">
    <source>
        <dbReference type="ARBA" id="ARBA00022741"/>
    </source>
</evidence>
<reference evidence="16" key="1">
    <citation type="journal article" date="2011" name="Nat. Genet.">
        <title>The Arabidopsis lyrata genome sequence and the basis of rapid genome size change.</title>
        <authorList>
            <person name="Hu T.T."/>
            <person name="Pattyn P."/>
            <person name="Bakker E.G."/>
            <person name="Cao J."/>
            <person name="Cheng J.-F."/>
            <person name="Clark R.M."/>
            <person name="Fahlgren N."/>
            <person name="Fawcett J.A."/>
            <person name="Grimwood J."/>
            <person name="Gundlach H."/>
            <person name="Haberer G."/>
            <person name="Hollister J.D."/>
            <person name="Ossowski S."/>
            <person name="Ottilar R.P."/>
            <person name="Salamov A.A."/>
            <person name="Schneeberger K."/>
            <person name="Spannagl M."/>
            <person name="Wang X."/>
            <person name="Yang L."/>
            <person name="Nasrallah M.E."/>
            <person name="Bergelson J."/>
            <person name="Carrington J.C."/>
            <person name="Gaut B.S."/>
            <person name="Schmutz J."/>
            <person name="Mayer K.F.X."/>
            <person name="Van de Peer Y."/>
            <person name="Grigoriev I.V."/>
            <person name="Nordborg M."/>
            <person name="Weigel D."/>
            <person name="Guo Y.-L."/>
        </authorList>
    </citation>
    <scope>NUCLEOTIDE SEQUENCE [LARGE SCALE GENOMIC DNA]</scope>
    <source>
        <strain evidence="16">cv. MN47</strain>
    </source>
</reference>
<evidence type="ECO:0000256" key="13">
    <source>
        <dbReference type="SAM" id="Phobius"/>
    </source>
</evidence>
<keyword evidence="8 12" id="KW-0067">ATP-binding</keyword>
<dbReference type="CDD" id="cd14066">
    <property type="entry name" value="STKc_IRAK"/>
    <property type="match status" value="1"/>
</dbReference>
<comment type="subcellular location">
    <subcellularLocation>
        <location evidence="1">Membrane</location>
        <topology evidence="1">Single-pass type I membrane protein</topology>
    </subcellularLocation>
</comment>
<dbReference type="InterPro" id="IPR001938">
    <property type="entry name" value="Thaumatin"/>
</dbReference>
<dbReference type="FunFam" id="2.60.110.10:FF:000004">
    <property type="entry name" value="THAUMATIN-LIKE PROTEIN 1"/>
    <property type="match status" value="1"/>
</dbReference>
<dbReference type="HOGENOM" id="CLU_000288_170_0_1"/>
<dbReference type="Proteomes" id="UP000008694">
    <property type="component" value="Unassembled WGS sequence"/>
</dbReference>
<dbReference type="PROSITE" id="PS00107">
    <property type="entry name" value="PROTEIN_KINASE_ATP"/>
    <property type="match status" value="1"/>
</dbReference>
<dbReference type="Gene3D" id="1.10.510.10">
    <property type="entry name" value="Transferase(Phosphotransferase) domain 1"/>
    <property type="match status" value="1"/>
</dbReference>
<dbReference type="AlphaFoldDB" id="D7MCV0"/>
<protein>
    <recommendedName>
        <fullName evidence="14">Protein kinase domain-containing protein</fullName>
    </recommendedName>
</protein>
<dbReference type="Gramene" id="fgenesh2_kg.7__2474__AT4G18250.1">
    <property type="protein sequence ID" value="fgenesh2_kg.7__2474__AT4G18250.1"/>
    <property type="gene ID" value="fgenesh2_kg.7__2474__AT4G18250.1"/>
</dbReference>
<dbReference type="SUPFAM" id="SSF49870">
    <property type="entry name" value="Osmotin, thaumatin-like protein"/>
    <property type="match status" value="2"/>
</dbReference>
<dbReference type="InterPro" id="IPR000719">
    <property type="entry name" value="Prot_kinase_dom"/>
</dbReference>
<keyword evidence="5" id="KW-0732">Signal</keyword>
<feature type="domain" description="Protein kinase" evidence="14">
    <location>
        <begin position="516"/>
        <end position="807"/>
    </location>
</feature>
<dbReference type="EMBL" id="GL348719">
    <property type="protein sequence ID" value="EFH44264.1"/>
    <property type="molecule type" value="Genomic_DNA"/>
</dbReference>
<keyword evidence="11" id="KW-0325">Glycoprotein</keyword>
<keyword evidence="4 13" id="KW-0812">Transmembrane</keyword>
<evidence type="ECO:0000256" key="2">
    <source>
        <dbReference type="ARBA" id="ARBA00022527"/>
    </source>
</evidence>
<dbReference type="PROSITE" id="PS50011">
    <property type="entry name" value="PROTEIN_KINASE_DOM"/>
    <property type="match status" value="1"/>
</dbReference>
<dbReference type="InterPro" id="IPR001245">
    <property type="entry name" value="Ser-Thr/Tyr_kinase_cat_dom"/>
</dbReference>
<dbReference type="Pfam" id="PF07714">
    <property type="entry name" value="PK_Tyr_Ser-Thr"/>
    <property type="match status" value="1"/>
</dbReference>
<evidence type="ECO:0000256" key="11">
    <source>
        <dbReference type="ARBA" id="ARBA00023180"/>
    </source>
</evidence>
<evidence type="ECO:0000313" key="15">
    <source>
        <dbReference type="EMBL" id="EFH44264.1"/>
    </source>
</evidence>